<evidence type="ECO:0000313" key="1">
    <source>
        <dbReference type="EMBL" id="JAD97499.1"/>
    </source>
</evidence>
<protein>
    <submittedName>
        <fullName evidence="1">Uncharacterized protein</fullName>
    </submittedName>
</protein>
<organism evidence="1">
    <name type="scientific">Arundo donax</name>
    <name type="common">Giant reed</name>
    <name type="synonym">Donax arundinaceus</name>
    <dbReference type="NCBI Taxonomy" id="35708"/>
    <lineage>
        <taxon>Eukaryota</taxon>
        <taxon>Viridiplantae</taxon>
        <taxon>Streptophyta</taxon>
        <taxon>Embryophyta</taxon>
        <taxon>Tracheophyta</taxon>
        <taxon>Spermatophyta</taxon>
        <taxon>Magnoliopsida</taxon>
        <taxon>Liliopsida</taxon>
        <taxon>Poales</taxon>
        <taxon>Poaceae</taxon>
        <taxon>PACMAD clade</taxon>
        <taxon>Arundinoideae</taxon>
        <taxon>Arundineae</taxon>
        <taxon>Arundo</taxon>
    </lineage>
</organism>
<reference evidence="1" key="1">
    <citation type="submission" date="2014-09" db="EMBL/GenBank/DDBJ databases">
        <authorList>
            <person name="Magalhaes I.L.F."/>
            <person name="Oliveira U."/>
            <person name="Santos F.R."/>
            <person name="Vidigal T.H.D.A."/>
            <person name="Brescovit A.D."/>
            <person name="Santos A.J."/>
        </authorList>
    </citation>
    <scope>NUCLEOTIDE SEQUENCE</scope>
    <source>
        <tissue evidence="1">Shoot tissue taken approximately 20 cm above the soil surface</tissue>
    </source>
</reference>
<sequence>MLRCVLHVIYMASYNPLWSVK</sequence>
<name>A0A0A9E9N7_ARUDO</name>
<dbReference type="EMBL" id="GBRH01200396">
    <property type="protein sequence ID" value="JAD97499.1"/>
    <property type="molecule type" value="Transcribed_RNA"/>
</dbReference>
<proteinExistence type="predicted"/>
<reference evidence="1" key="2">
    <citation type="journal article" date="2015" name="Data Brief">
        <title>Shoot transcriptome of the giant reed, Arundo donax.</title>
        <authorList>
            <person name="Barrero R.A."/>
            <person name="Guerrero F.D."/>
            <person name="Moolhuijzen P."/>
            <person name="Goolsby J.A."/>
            <person name="Tidwell J."/>
            <person name="Bellgard S.E."/>
            <person name="Bellgard M.I."/>
        </authorList>
    </citation>
    <scope>NUCLEOTIDE SEQUENCE</scope>
    <source>
        <tissue evidence="1">Shoot tissue taken approximately 20 cm above the soil surface</tissue>
    </source>
</reference>
<dbReference type="AlphaFoldDB" id="A0A0A9E9N7"/>
<accession>A0A0A9E9N7</accession>